<dbReference type="GO" id="GO:0009036">
    <property type="term" value="F:type II site-specific deoxyribonuclease activity"/>
    <property type="evidence" value="ECO:0007669"/>
    <property type="project" value="InterPro"/>
</dbReference>
<dbReference type="GO" id="GO:0009307">
    <property type="term" value="P:DNA restriction-modification system"/>
    <property type="evidence" value="ECO:0007669"/>
    <property type="project" value="InterPro"/>
</dbReference>
<dbReference type="InterPro" id="IPR011338">
    <property type="entry name" value="BamHI/BglII/BstY"/>
</dbReference>
<sequence>MRIAARYSFNDGITAVSSKYPRLLTEIERVIELVDASAHKTKKSKEKTMRGTILYSPRRLNKSFKKEFQRLKWTTQRVKCDYSLDHYVGGYTPTALNKGAFREMDFIKDKLGVEVQFGKYAFMVYNVSAKMTIFSNLGFIDAGVEIVPVKAFANEMSSGVSYFEQFVWDLDNRGVSNIDIPVLILGIDA</sequence>
<dbReference type="EMBL" id="PQAP01000153">
    <property type="protein sequence ID" value="PWB70172.1"/>
    <property type="molecule type" value="Genomic_DNA"/>
</dbReference>
<proteinExistence type="predicted"/>
<dbReference type="InterPro" id="IPR011335">
    <property type="entry name" value="Restrct_endonuc-II-like"/>
</dbReference>
<evidence type="ECO:0000313" key="2">
    <source>
        <dbReference type="Proteomes" id="UP000250918"/>
    </source>
</evidence>
<dbReference type="Gene3D" id="3.40.91.20">
    <property type="match status" value="1"/>
</dbReference>
<dbReference type="Proteomes" id="UP000250918">
    <property type="component" value="Unassembled WGS sequence"/>
</dbReference>
<gene>
    <name evidence="1" type="ORF">C3F09_09465</name>
</gene>
<comment type="caution">
    <text evidence="1">The sequence shown here is derived from an EMBL/GenBank/DDBJ whole genome shotgun (WGS) entry which is preliminary data.</text>
</comment>
<keyword evidence="1" id="KW-0255">Endonuclease</keyword>
<dbReference type="AlphaFoldDB" id="A0A855X3Q6"/>
<name>A0A855X3Q6_9BACT</name>
<organism evidence="1 2">
    <name type="scientific">candidate division GN15 bacterium</name>
    <dbReference type="NCBI Taxonomy" id="2072418"/>
    <lineage>
        <taxon>Bacteria</taxon>
        <taxon>candidate division GN15</taxon>
    </lineage>
</organism>
<evidence type="ECO:0000313" key="1">
    <source>
        <dbReference type="EMBL" id="PWB70172.1"/>
    </source>
</evidence>
<keyword evidence="1" id="KW-0540">Nuclease</keyword>
<keyword evidence="1" id="KW-0378">Hydrolase</keyword>
<dbReference type="CDD" id="cd22317">
    <property type="entry name" value="BstYI-like"/>
    <property type="match status" value="1"/>
</dbReference>
<dbReference type="InterPro" id="IPR015278">
    <property type="entry name" value="BglII-like"/>
</dbReference>
<protein>
    <submittedName>
        <fullName evidence="1">Restriction endonuclease</fullName>
    </submittedName>
</protein>
<dbReference type="SUPFAM" id="SSF52980">
    <property type="entry name" value="Restriction endonuclease-like"/>
    <property type="match status" value="1"/>
</dbReference>
<dbReference type="GO" id="GO:0003677">
    <property type="term" value="F:DNA binding"/>
    <property type="evidence" value="ECO:0007669"/>
    <property type="project" value="InterPro"/>
</dbReference>
<reference evidence="1 2" key="1">
    <citation type="journal article" date="2018" name="ISME J.">
        <title>A methanotrophic archaeon couples anaerobic oxidation of methane to Fe(III) reduction.</title>
        <authorList>
            <person name="Cai C."/>
            <person name="Leu A.O."/>
            <person name="Xie G.J."/>
            <person name="Guo J."/>
            <person name="Feng Y."/>
            <person name="Zhao J.X."/>
            <person name="Tyson G.W."/>
            <person name="Yuan Z."/>
            <person name="Hu S."/>
        </authorList>
    </citation>
    <scope>NUCLEOTIDE SEQUENCE [LARGE SCALE GENOMIC DNA]</scope>
    <source>
        <strain evidence="1">FeB_12</strain>
    </source>
</reference>
<dbReference type="Pfam" id="PF09195">
    <property type="entry name" value="Endonuc-BglII"/>
    <property type="match status" value="1"/>
</dbReference>
<dbReference type="GO" id="GO:0000287">
    <property type="term" value="F:magnesium ion binding"/>
    <property type="evidence" value="ECO:0007669"/>
    <property type="project" value="InterPro"/>
</dbReference>
<accession>A0A855X3Q6</accession>